<dbReference type="InterPro" id="IPR029044">
    <property type="entry name" value="Nucleotide-diphossugar_trans"/>
</dbReference>
<dbReference type="SUPFAM" id="SSF53448">
    <property type="entry name" value="Nucleotide-diphospho-sugar transferases"/>
    <property type="match status" value="1"/>
</dbReference>
<dbReference type="Proteomes" id="UP000256269">
    <property type="component" value="Unassembled WGS sequence"/>
</dbReference>
<gene>
    <name evidence="5" type="ORF">BCF44_114233</name>
</gene>
<dbReference type="OrthoDB" id="4529776at2"/>
<protein>
    <submittedName>
        <fullName evidence="5">Glycosyl transferase family 2</fullName>
    </submittedName>
</protein>
<keyword evidence="3 5" id="KW-0808">Transferase</keyword>
<dbReference type="CDD" id="cd00761">
    <property type="entry name" value="Glyco_tranf_GTA_type"/>
    <property type="match status" value="1"/>
</dbReference>
<evidence type="ECO:0000313" key="6">
    <source>
        <dbReference type="Proteomes" id="UP000256269"/>
    </source>
</evidence>
<reference evidence="5 6" key="1">
    <citation type="submission" date="2018-08" db="EMBL/GenBank/DDBJ databases">
        <title>Genomic Encyclopedia of Archaeal and Bacterial Type Strains, Phase II (KMG-II): from individual species to whole genera.</title>
        <authorList>
            <person name="Goeker M."/>
        </authorList>
    </citation>
    <scope>NUCLEOTIDE SEQUENCE [LARGE SCALE GENOMIC DNA]</scope>
    <source>
        <strain evidence="5 6">DSM 45791</strain>
    </source>
</reference>
<evidence type="ECO:0000256" key="1">
    <source>
        <dbReference type="ARBA" id="ARBA00006739"/>
    </source>
</evidence>
<dbReference type="Gene3D" id="3.90.550.10">
    <property type="entry name" value="Spore Coat Polysaccharide Biosynthesis Protein SpsA, Chain A"/>
    <property type="match status" value="1"/>
</dbReference>
<dbReference type="PANTHER" id="PTHR43685">
    <property type="entry name" value="GLYCOSYLTRANSFERASE"/>
    <property type="match status" value="1"/>
</dbReference>
<evidence type="ECO:0000313" key="5">
    <source>
        <dbReference type="EMBL" id="REH38208.1"/>
    </source>
</evidence>
<evidence type="ECO:0000259" key="4">
    <source>
        <dbReference type="Pfam" id="PF00535"/>
    </source>
</evidence>
<dbReference type="InterPro" id="IPR001173">
    <property type="entry name" value="Glyco_trans_2-like"/>
</dbReference>
<feature type="domain" description="Glycosyltransferase 2-like" evidence="4">
    <location>
        <begin position="6"/>
        <end position="114"/>
    </location>
</feature>
<dbReference type="PANTHER" id="PTHR43685:SF5">
    <property type="entry name" value="GLYCOSYLTRANSFERASE EPSE-RELATED"/>
    <property type="match status" value="1"/>
</dbReference>
<dbReference type="InterPro" id="IPR050834">
    <property type="entry name" value="Glycosyltransf_2"/>
</dbReference>
<dbReference type="EMBL" id="QUNO01000014">
    <property type="protein sequence ID" value="REH38208.1"/>
    <property type="molecule type" value="Genomic_DNA"/>
</dbReference>
<dbReference type="Pfam" id="PF00535">
    <property type="entry name" value="Glycos_transf_2"/>
    <property type="match status" value="1"/>
</dbReference>
<proteinExistence type="inferred from homology"/>
<evidence type="ECO:0000256" key="2">
    <source>
        <dbReference type="ARBA" id="ARBA00022676"/>
    </source>
</evidence>
<keyword evidence="2" id="KW-0328">Glycosyltransferase</keyword>
<dbReference type="RefSeq" id="WP_116179056.1">
    <property type="nucleotide sequence ID" value="NZ_CP144375.1"/>
</dbReference>
<comment type="similarity">
    <text evidence="1">Belongs to the glycosyltransferase 2 family.</text>
</comment>
<dbReference type="AlphaFoldDB" id="A0A3E0H4S0"/>
<name>A0A3E0H4S0_9PSEU</name>
<sequence>MPLLSVLTAAHSGRAELLARAGRSVAAQRLPDGWELEWVVQEDGSSPALAAVVEQFPFGRHVAHGEQLGIAPTRNLALARVSGELVHVLDSDDELLPEAVAVAVAAFESHPAVHWVAAQADDLLPDDTRRSFELRYPAGYVPAGKINDFTAEHGEPPIHCAGVTMRTRTVRALGGWAANPRSEDSALFVALAELTPGYITPEVTWLHRLHDAQTTGDHQWRTLREESATMVRQRLTALRELRLTLHH</sequence>
<comment type="caution">
    <text evidence="5">The sequence shown here is derived from an EMBL/GenBank/DDBJ whole genome shotgun (WGS) entry which is preliminary data.</text>
</comment>
<dbReference type="GO" id="GO:0016757">
    <property type="term" value="F:glycosyltransferase activity"/>
    <property type="evidence" value="ECO:0007669"/>
    <property type="project" value="UniProtKB-KW"/>
</dbReference>
<accession>A0A3E0H4S0</accession>
<organism evidence="5 6">
    <name type="scientific">Kutzneria buriramensis</name>
    <dbReference type="NCBI Taxonomy" id="1045776"/>
    <lineage>
        <taxon>Bacteria</taxon>
        <taxon>Bacillati</taxon>
        <taxon>Actinomycetota</taxon>
        <taxon>Actinomycetes</taxon>
        <taxon>Pseudonocardiales</taxon>
        <taxon>Pseudonocardiaceae</taxon>
        <taxon>Kutzneria</taxon>
    </lineage>
</organism>
<keyword evidence="6" id="KW-1185">Reference proteome</keyword>
<evidence type="ECO:0000256" key="3">
    <source>
        <dbReference type="ARBA" id="ARBA00022679"/>
    </source>
</evidence>